<dbReference type="GO" id="GO:0004672">
    <property type="term" value="F:protein kinase activity"/>
    <property type="evidence" value="ECO:0007669"/>
    <property type="project" value="InterPro"/>
</dbReference>
<accession>A0A448ZR74</accession>
<dbReference type="AlphaFoldDB" id="A0A448ZR74"/>
<dbReference type="OrthoDB" id="192449at2759"/>
<feature type="compositionally biased region" description="Low complexity" evidence="1">
    <location>
        <begin position="50"/>
        <end position="61"/>
    </location>
</feature>
<evidence type="ECO:0000256" key="1">
    <source>
        <dbReference type="SAM" id="MobiDB-lite"/>
    </source>
</evidence>
<feature type="region of interest" description="Disordered" evidence="1">
    <location>
        <begin position="142"/>
        <end position="172"/>
    </location>
</feature>
<dbReference type="PROSITE" id="PS50011">
    <property type="entry name" value="PROTEIN_KINASE_DOM"/>
    <property type="match status" value="1"/>
</dbReference>
<reference evidence="3 4" key="1">
    <citation type="submission" date="2019-01" db="EMBL/GenBank/DDBJ databases">
        <authorList>
            <person name="Ferrante I. M."/>
        </authorList>
    </citation>
    <scope>NUCLEOTIDE SEQUENCE [LARGE SCALE GENOMIC DNA]</scope>
    <source>
        <strain evidence="3 4">B856</strain>
    </source>
</reference>
<dbReference type="GO" id="GO:0005737">
    <property type="term" value="C:cytoplasm"/>
    <property type="evidence" value="ECO:0007669"/>
    <property type="project" value="TreeGrafter"/>
</dbReference>
<feature type="region of interest" description="Disordered" evidence="1">
    <location>
        <begin position="1"/>
        <end position="102"/>
    </location>
</feature>
<evidence type="ECO:0000259" key="2">
    <source>
        <dbReference type="PROSITE" id="PS50011"/>
    </source>
</evidence>
<dbReference type="GO" id="GO:0007165">
    <property type="term" value="P:signal transduction"/>
    <property type="evidence" value="ECO:0007669"/>
    <property type="project" value="TreeGrafter"/>
</dbReference>
<feature type="region of interest" description="Disordered" evidence="1">
    <location>
        <begin position="569"/>
        <end position="603"/>
    </location>
</feature>
<organism evidence="3 4">
    <name type="scientific">Pseudo-nitzschia multistriata</name>
    <dbReference type="NCBI Taxonomy" id="183589"/>
    <lineage>
        <taxon>Eukaryota</taxon>
        <taxon>Sar</taxon>
        <taxon>Stramenopiles</taxon>
        <taxon>Ochrophyta</taxon>
        <taxon>Bacillariophyta</taxon>
        <taxon>Bacillariophyceae</taxon>
        <taxon>Bacillariophycidae</taxon>
        <taxon>Bacillariales</taxon>
        <taxon>Bacillariaceae</taxon>
        <taxon>Pseudo-nitzschia</taxon>
    </lineage>
</organism>
<dbReference type="InterPro" id="IPR011009">
    <property type="entry name" value="Kinase-like_dom_sf"/>
</dbReference>
<name>A0A448ZR74_9STRA</name>
<feature type="domain" description="Protein kinase" evidence="2">
    <location>
        <begin position="116"/>
        <end position="486"/>
    </location>
</feature>
<sequence>MSKTPTKNPQRSFNIVGHKARKHQHQYQYKPATPGSSVARRRPNLGGPLSAADDATRTSSSIEEARVRAEWSYNRKRRSSVSSWSSSHGCAPEESSPPPPPPLFLANVPGFFAEEIRLGRTLGMGASGTVSEVKKISLLRPHDERETKQQQQQQQQQRLALHPAQRAATASRCNAKKAPYAVKRLRANLFQTSQTVFVQSLVDLATETRILASLPAHPHVVRLHGVAASASPFREGFFLLLDKLEGGTLARRLARWRRQRACQAMERTVVCHQLASALAHLHRHRILHRDVKPQNIGFRGAGGGTPHAVLFDFGLSRELPSSPSSVAVRASSSSSREEEEQQQQQRAQEPLYHMTGFCGSPRYMAPEVGLRHPYNAKCDVYSFGVLAWEILTLEVPYGDCNLRDMTSTIWPGSIGPAEWNRGDRRQPGTGSFRGRNPRWRSKPPCRETPLPAVLGDTWNREVSMRPTMEEVGRCFRAECERFETRFPSEANSPTEARAALRRWFRDPTLQKLLRKQQPESTVVKPMAALGTPPPQPHPERRRSSSWMPRRSSAFSLEPMVLRSVTMIRRGSGADRWQSSSVATLDSTSSRSEEQQEAQGPLRV</sequence>
<evidence type="ECO:0000313" key="3">
    <source>
        <dbReference type="EMBL" id="VEU44552.1"/>
    </source>
</evidence>
<dbReference type="Pfam" id="PF00069">
    <property type="entry name" value="Pkinase"/>
    <property type="match status" value="1"/>
</dbReference>
<proteinExistence type="predicted"/>
<dbReference type="InterPro" id="IPR050167">
    <property type="entry name" value="Ser_Thr_protein_kinase"/>
</dbReference>
<feature type="region of interest" description="Disordered" evidence="1">
    <location>
        <begin position="417"/>
        <end position="452"/>
    </location>
</feature>
<dbReference type="EMBL" id="CAACVS010000649">
    <property type="protein sequence ID" value="VEU44552.1"/>
    <property type="molecule type" value="Genomic_DNA"/>
</dbReference>
<dbReference type="InterPro" id="IPR000719">
    <property type="entry name" value="Prot_kinase_dom"/>
</dbReference>
<gene>
    <name evidence="3" type="ORF">PSNMU_V1.4_AUG-EV-PASAV3_0116670</name>
</gene>
<dbReference type="Proteomes" id="UP000291116">
    <property type="component" value="Unassembled WGS sequence"/>
</dbReference>
<feature type="compositionally biased region" description="Low complexity" evidence="1">
    <location>
        <begin position="320"/>
        <end position="334"/>
    </location>
</feature>
<feature type="compositionally biased region" description="Low complexity" evidence="1">
    <location>
        <begin position="578"/>
        <end position="589"/>
    </location>
</feature>
<dbReference type="SMART" id="SM00220">
    <property type="entry name" value="S_TKc"/>
    <property type="match status" value="1"/>
</dbReference>
<protein>
    <recommendedName>
        <fullName evidence="2">Protein kinase domain-containing protein</fullName>
    </recommendedName>
</protein>
<feature type="region of interest" description="Disordered" evidence="1">
    <location>
        <begin position="514"/>
        <end position="550"/>
    </location>
</feature>
<dbReference type="PANTHER" id="PTHR23257">
    <property type="entry name" value="SERINE-THREONINE PROTEIN KINASE"/>
    <property type="match status" value="1"/>
</dbReference>
<dbReference type="Gene3D" id="1.10.510.10">
    <property type="entry name" value="Transferase(Phosphotransferase) domain 1"/>
    <property type="match status" value="1"/>
</dbReference>
<keyword evidence="4" id="KW-1185">Reference proteome</keyword>
<dbReference type="SUPFAM" id="SSF56112">
    <property type="entry name" value="Protein kinase-like (PK-like)"/>
    <property type="match status" value="1"/>
</dbReference>
<evidence type="ECO:0000313" key="4">
    <source>
        <dbReference type="Proteomes" id="UP000291116"/>
    </source>
</evidence>
<feature type="region of interest" description="Disordered" evidence="1">
    <location>
        <begin position="320"/>
        <end position="350"/>
    </location>
</feature>
<feature type="compositionally biased region" description="Polar residues" evidence="1">
    <location>
        <begin position="1"/>
        <end position="13"/>
    </location>
</feature>
<dbReference type="GO" id="GO:0005524">
    <property type="term" value="F:ATP binding"/>
    <property type="evidence" value="ECO:0007669"/>
    <property type="project" value="InterPro"/>
</dbReference>
<dbReference type="Gene3D" id="3.30.200.20">
    <property type="entry name" value="Phosphorylase Kinase, domain 1"/>
    <property type="match status" value="1"/>
</dbReference>
<dbReference type="PANTHER" id="PTHR23257:SF958">
    <property type="entry name" value="SERINE_THREONINE-PROTEIN KINASE WNK4"/>
    <property type="match status" value="1"/>
</dbReference>